<dbReference type="GO" id="GO:0030674">
    <property type="term" value="F:protein-macromolecule adaptor activity"/>
    <property type="evidence" value="ECO:0007669"/>
    <property type="project" value="TreeGrafter"/>
</dbReference>
<dbReference type="RefSeq" id="XP_018987302.1">
    <property type="nucleotide sequence ID" value="XM_019132464.1"/>
</dbReference>
<dbReference type="CDD" id="cd22952">
    <property type="entry name" value="ART10-like"/>
    <property type="match status" value="1"/>
</dbReference>
<dbReference type="GO" id="GO:0005886">
    <property type="term" value="C:plasma membrane"/>
    <property type="evidence" value="ECO:0007669"/>
    <property type="project" value="TreeGrafter"/>
</dbReference>
<dbReference type="InterPro" id="IPR050357">
    <property type="entry name" value="Arrestin_domain-protein"/>
</dbReference>
<reference evidence="3" key="1">
    <citation type="submission" date="2016-05" db="EMBL/GenBank/DDBJ databases">
        <title>Comparative genomics of biotechnologically important yeasts.</title>
        <authorList>
            <consortium name="DOE Joint Genome Institute"/>
            <person name="Riley R."/>
            <person name="Haridas S."/>
            <person name="Wolfe K.H."/>
            <person name="Lopes M.R."/>
            <person name="Hittinger C.T."/>
            <person name="Goker M."/>
            <person name="Salamov A."/>
            <person name="Wisecaver J."/>
            <person name="Long T.M."/>
            <person name="Aerts A.L."/>
            <person name="Barry K."/>
            <person name="Choi C."/>
            <person name="Clum A."/>
            <person name="Coughlan A.Y."/>
            <person name="Deshpande S."/>
            <person name="Douglass A.P."/>
            <person name="Hanson S.J."/>
            <person name="Klenk H.-P."/>
            <person name="Labutti K."/>
            <person name="Lapidus A."/>
            <person name="Lindquist E."/>
            <person name="Lipzen A."/>
            <person name="Meier-Kolthoff J.P."/>
            <person name="Ohm R.A."/>
            <person name="Otillar R.P."/>
            <person name="Pangilinan J."/>
            <person name="Peng Y."/>
            <person name="Rokas A."/>
            <person name="Rosa C.A."/>
            <person name="Scheuner C."/>
            <person name="Sibirny A.A."/>
            <person name="Slot J.C."/>
            <person name="Stielow J.B."/>
            <person name="Sun H."/>
            <person name="Kurtzman C.P."/>
            <person name="Blackwell M."/>
            <person name="Grigoriev I.V."/>
            <person name="Jeffries T.W."/>
        </authorList>
    </citation>
    <scope>NUCLEOTIDE SEQUENCE [LARGE SCALE GENOMIC DNA]</scope>
    <source>
        <strain evidence="3">NRRL Y-12698</strain>
    </source>
</reference>
<dbReference type="Proteomes" id="UP000094336">
    <property type="component" value="Unassembled WGS sequence"/>
</dbReference>
<dbReference type="Gene3D" id="2.60.40.640">
    <property type="match status" value="1"/>
</dbReference>
<dbReference type="GO" id="GO:0005829">
    <property type="term" value="C:cytosol"/>
    <property type="evidence" value="ECO:0007669"/>
    <property type="project" value="TreeGrafter"/>
</dbReference>
<evidence type="ECO:0000259" key="1">
    <source>
        <dbReference type="Pfam" id="PF00339"/>
    </source>
</evidence>
<evidence type="ECO:0000313" key="2">
    <source>
        <dbReference type="EMBL" id="ODQ81974.1"/>
    </source>
</evidence>
<feature type="domain" description="Arrestin-like N-terminal" evidence="1">
    <location>
        <begin position="3"/>
        <end position="173"/>
    </location>
</feature>
<proteinExistence type="predicted"/>
<keyword evidence="3" id="KW-1185">Reference proteome</keyword>
<dbReference type="PANTHER" id="PTHR11188">
    <property type="entry name" value="ARRESTIN DOMAIN CONTAINING PROTEIN"/>
    <property type="match status" value="1"/>
</dbReference>
<evidence type="ECO:0000313" key="3">
    <source>
        <dbReference type="Proteomes" id="UP000094336"/>
    </source>
</evidence>
<gene>
    <name evidence="2" type="ORF">BABINDRAFT_6595</name>
</gene>
<name>A0A1E3QWU2_9ASCO</name>
<sequence length="447" mass="50123">MVEIDISINQELYTNFDTVQGEATVTNDAELTLDRIEIKLECVARSLIRVQRGKTTLTYTEKHKLVYQKLVVFPPENVLSVASPGVQFTLPPGRHRYQFLFKLPANNEDELIYHRSFVFRQNKHILCALPPSCKRKTISGMSSASAQVEHFVKVVAKKKGIMSFNTRKHKYFTFLPIDKHVGHLNLVFEAEHTFVGKMPLRADEEKKSRDVPLDSTKPSRLSRIFGSSDTHSGPVISPGLAKNVPINFQVRFYEVPGVQVNAPASFRLFVTTPLHPSTFQLSNGETSGLGELYLSELEIQLEALTVVTAQGYRRSGVRNIRLCKFQGLHKIDLARAVPSHEGHLFEVELPRDVYKTTMVMEGVVPDFSVCNIKRSYALRTDAIFKATKDETGSFFGLKARHKILLRHPVLVLSGITPEADIQAPIYVPVSAPDGPFEPAPPYADLQA</sequence>
<dbReference type="GeneID" id="30150317"/>
<dbReference type="GO" id="GO:0031625">
    <property type="term" value="F:ubiquitin protein ligase binding"/>
    <property type="evidence" value="ECO:0007669"/>
    <property type="project" value="TreeGrafter"/>
</dbReference>
<organism evidence="2 3">
    <name type="scientific">Babjeviella inositovora NRRL Y-12698</name>
    <dbReference type="NCBI Taxonomy" id="984486"/>
    <lineage>
        <taxon>Eukaryota</taxon>
        <taxon>Fungi</taxon>
        <taxon>Dikarya</taxon>
        <taxon>Ascomycota</taxon>
        <taxon>Saccharomycotina</taxon>
        <taxon>Pichiomycetes</taxon>
        <taxon>Serinales incertae sedis</taxon>
        <taxon>Babjeviella</taxon>
    </lineage>
</organism>
<dbReference type="PANTHER" id="PTHR11188:SF17">
    <property type="entry name" value="FI21816P1"/>
    <property type="match status" value="1"/>
</dbReference>
<dbReference type="GO" id="GO:0070086">
    <property type="term" value="P:ubiquitin-dependent endocytosis"/>
    <property type="evidence" value="ECO:0007669"/>
    <property type="project" value="TreeGrafter"/>
</dbReference>
<dbReference type="InterPro" id="IPR014752">
    <property type="entry name" value="Arrestin-like_C"/>
</dbReference>
<dbReference type="STRING" id="984486.A0A1E3QWU2"/>
<dbReference type="InterPro" id="IPR011021">
    <property type="entry name" value="Arrestin-like_N"/>
</dbReference>
<accession>A0A1E3QWU2</accession>
<dbReference type="OrthoDB" id="3365616at2759"/>
<protein>
    <recommendedName>
        <fullName evidence="1">Arrestin-like N-terminal domain-containing protein</fullName>
    </recommendedName>
</protein>
<dbReference type="Pfam" id="PF00339">
    <property type="entry name" value="Arrestin_N"/>
    <property type="match status" value="1"/>
</dbReference>
<dbReference type="EMBL" id="KV454427">
    <property type="protein sequence ID" value="ODQ81974.1"/>
    <property type="molecule type" value="Genomic_DNA"/>
</dbReference>
<dbReference type="AlphaFoldDB" id="A0A1E3QWU2"/>